<evidence type="ECO:0000313" key="3">
    <source>
        <dbReference type="Proteomes" id="UP001596044"/>
    </source>
</evidence>
<dbReference type="CDD" id="cd04301">
    <property type="entry name" value="NAT_SF"/>
    <property type="match status" value="1"/>
</dbReference>
<dbReference type="EC" id="2.3.-.-" evidence="2"/>
<protein>
    <submittedName>
        <fullName evidence="2">GNAT family N-acetyltransferase</fullName>
        <ecNumber evidence="2">2.3.-.-</ecNumber>
    </submittedName>
</protein>
<dbReference type="EMBL" id="JBHSMJ010000063">
    <property type="protein sequence ID" value="MFC5452761.1"/>
    <property type="molecule type" value="Genomic_DNA"/>
</dbReference>
<dbReference type="InterPro" id="IPR000182">
    <property type="entry name" value="GNAT_dom"/>
</dbReference>
<dbReference type="PROSITE" id="PS51186">
    <property type="entry name" value="GNAT"/>
    <property type="match status" value="1"/>
</dbReference>
<keyword evidence="2" id="KW-0012">Acyltransferase</keyword>
<evidence type="ECO:0000313" key="2">
    <source>
        <dbReference type="EMBL" id="MFC5452761.1"/>
    </source>
</evidence>
<gene>
    <name evidence="2" type="ORF">ACFPOG_31630</name>
</gene>
<dbReference type="Pfam" id="PF00583">
    <property type="entry name" value="Acetyltransf_1"/>
    <property type="match status" value="1"/>
</dbReference>
<dbReference type="InterPro" id="IPR016181">
    <property type="entry name" value="Acyl_CoA_acyltransferase"/>
</dbReference>
<keyword evidence="3" id="KW-1185">Reference proteome</keyword>
<proteinExistence type="predicted"/>
<dbReference type="Gene3D" id="3.40.630.30">
    <property type="match status" value="1"/>
</dbReference>
<dbReference type="RefSeq" id="WP_270877787.1">
    <property type="nucleotide sequence ID" value="NZ_JAQFVF010000009.1"/>
</dbReference>
<accession>A0ABW0KJJ0</accession>
<evidence type="ECO:0000259" key="1">
    <source>
        <dbReference type="PROSITE" id="PS51186"/>
    </source>
</evidence>
<dbReference type="GO" id="GO:0016746">
    <property type="term" value="F:acyltransferase activity"/>
    <property type="evidence" value="ECO:0007669"/>
    <property type="project" value="UniProtKB-KW"/>
</dbReference>
<keyword evidence="2" id="KW-0808">Transferase</keyword>
<feature type="domain" description="N-acetyltransferase" evidence="1">
    <location>
        <begin position="9"/>
        <end position="166"/>
    </location>
</feature>
<name>A0ABW0KJJ0_9BACL</name>
<reference evidence="3" key="1">
    <citation type="journal article" date="2019" name="Int. J. Syst. Evol. Microbiol.">
        <title>The Global Catalogue of Microorganisms (GCM) 10K type strain sequencing project: providing services to taxonomists for standard genome sequencing and annotation.</title>
        <authorList>
            <consortium name="The Broad Institute Genomics Platform"/>
            <consortium name="The Broad Institute Genome Sequencing Center for Infectious Disease"/>
            <person name="Wu L."/>
            <person name="Ma J."/>
        </authorList>
    </citation>
    <scope>NUCLEOTIDE SEQUENCE [LARGE SCALE GENOMIC DNA]</scope>
    <source>
        <strain evidence="3">KACC 11904</strain>
    </source>
</reference>
<organism evidence="2 3">
    <name type="scientific">Paenibacillus aestuarii</name>
    <dbReference type="NCBI Taxonomy" id="516965"/>
    <lineage>
        <taxon>Bacteria</taxon>
        <taxon>Bacillati</taxon>
        <taxon>Bacillota</taxon>
        <taxon>Bacilli</taxon>
        <taxon>Bacillales</taxon>
        <taxon>Paenibacillaceae</taxon>
        <taxon>Paenibacillus</taxon>
    </lineage>
</organism>
<dbReference type="SUPFAM" id="SSF55729">
    <property type="entry name" value="Acyl-CoA N-acyltransferases (Nat)"/>
    <property type="match status" value="1"/>
</dbReference>
<sequence length="166" mass="18539">MDTSKKANIEVRPPQSAEDQAWLGQLWLDEWGGDTMVSRGKLYRYEDVSAVIAWLDGSRVGAATYSFDKDDCELTSINAVITGSGIGSHLLSFVEQTAREAGLGRLWFVTTNDNVDALRFYQKRDYRLAAVHVNAIEAARKLKPSIPAIGYYGIPIRDELELEKLL</sequence>
<comment type="caution">
    <text evidence="2">The sequence shown here is derived from an EMBL/GenBank/DDBJ whole genome shotgun (WGS) entry which is preliminary data.</text>
</comment>
<dbReference type="Proteomes" id="UP001596044">
    <property type="component" value="Unassembled WGS sequence"/>
</dbReference>